<comment type="caution">
    <text evidence="2">The sequence shown here is derived from an EMBL/GenBank/DDBJ whole genome shotgun (WGS) entry which is preliminary data.</text>
</comment>
<keyword evidence="3" id="KW-1185">Reference proteome</keyword>
<dbReference type="Proteomes" id="UP000762676">
    <property type="component" value="Unassembled WGS sequence"/>
</dbReference>
<evidence type="ECO:0000256" key="1">
    <source>
        <dbReference type="SAM" id="MobiDB-lite"/>
    </source>
</evidence>
<evidence type="ECO:0000313" key="2">
    <source>
        <dbReference type="EMBL" id="GFR66163.1"/>
    </source>
</evidence>
<protein>
    <submittedName>
        <fullName evidence="2">Uncharacterized protein</fullName>
    </submittedName>
</protein>
<reference evidence="2 3" key="1">
    <citation type="journal article" date="2021" name="Elife">
        <title>Chloroplast acquisition without the gene transfer in kleptoplastic sea slugs, Plakobranchus ocellatus.</title>
        <authorList>
            <person name="Maeda T."/>
            <person name="Takahashi S."/>
            <person name="Yoshida T."/>
            <person name="Shimamura S."/>
            <person name="Takaki Y."/>
            <person name="Nagai Y."/>
            <person name="Toyoda A."/>
            <person name="Suzuki Y."/>
            <person name="Arimoto A."/>
            <person name="Ishii H."/>
            <person name="Satoh N."/>
            <person name="Nishiyama T."/>
            <person name="Hasebe M."/>
            <person name="Maruyama T."/>
            <person name="Minagawa J."/>
            <person name="Obokata J."/>
            <person name="Shigenobu S."/>
        </authorList>
    </citation>
    <scope>NUCLEOTIDE SEQUENCE [LARGE SCALE GENOMIC DNA]</scope>
</reference>
<feature type="region of interest" description="Disordered" evidence="1">
    <location>
        <begin position="100"/>
        <end position="119"/>
    </location>
</feature>
<dbReference type="EMBL" id="BMAT01007522">
    <property type="protein sequence ID" value="GFR66163.1"/>
    <property type="molecule type" value="Genomic_DNA"/>
</dbReference>
<gene>
    <name evidence="2" type="ORF">ElyMa_003676600</name>
</gene>
<name>A0AAV4EYJ3_9GAST</name>
<proteinExistence type="predicted"/>
<feature type="compositionally biased region" description="Low complexity" evidence="1">
    <location>
        <begin position="107"/>
        <end position="119"/>
    </location>
</feature>
<evidence type="ECO:0000313" key="3">
    <source>
        <dbReference type="Proteomes" id="UP000762676"/>
    </source>
</evidence>
<organism evidence="2 3">
    <name type="scientific">Elysia marginata</name>
    <dbReference type="NCBI Taxonomy" id="1093978"/>
    <lineage>
        <taxon>Eukaryota</taxon>
        <taxon>Metazoa</taxon>
        <taxon>Spiralia</taxon>
        <taxon>Lophotrochozoa</taxon>
        <taxon>Mollusca</taxon>
        <taxon>Gastropoda</taxon>
        <taxon>Heterobranchia</taxon>
        <taxon>Euthyneura</taxon>
        <taxon>Panpulmonata</taxon>
        <taxon>Sacoglossa</taxon>
        <taxon>Placobranchoidea</taxon>
        <taxon>Plakobranchidae</taxon>
        <taxon>Elysia</taxon>
    </lineage>
</organism>
<accession>A0AAV4EYJ3</accession>
<dbReference type="AlphaFoldDB" id="A0AAV4EYJ3"/>
<sequence>MAWMTRGLRADVKQKSVNGLSRDIAWTSPGRLQSVYGVRWSRQARCTRTVSRLLSTGETDDTAPSVLTQAWGRGLFSRRQFPRDQRTSSDWLNQRAVTEGRKGVVCSPSSPLSRRAARD</sequence>